<feature type="domain" description="Thioredoxin" evidence="5">
    <location>
        <begin position="254"/>
        <end position="394"/>
    </location>
</feature>
<dbReference type="PROSITE" id="PS51352">
    <property type="entry name" value="THIOREDOXIN_2"/>
    <property type="match status" value="1"/>
</dbReference>
<protein>
    <submittedName>
        <fullName evidence="6">Thiol-disulfide isomerase/thioredoxin</fullName>
    </submittedName>
</protein>
<evidence type="ECO:0000259" key="5">
    <source>
        <dbReference type="PROSITE" id="PS51352"/>
    </source>
</evidence>
<dbReference type="GO" id="GO:0016853">
    <property type="term" value="F:isomerase activity"/>
    <property type="evidence" value="ECO:0007669"/>
    <property type="project" value="UniProtKB-KW"/>
</dbReference>
<evidence type="ECO:0000313" key="7">
    <source>
        <dbReference type="Proteomes" id="UP000295620"/>
    </source>
</evidence>
<evidence type="ECO:0000256" key="2">
    <source>
        <dbReference type="ARBA" id="ARBA00022748"/>
    </source>
</evidence>
<dbReference type="InterPro" id="IPR025380">
    <property type="entry name" value="DUF4369"/>
</dbReference>
<dbReference type="InterPro" id="IPR036249">
    <property type="entry name" value="Thioredoxin-like_sf"/>
</dbReference>
<accession>A0A4R6SNU6</accession>
<dbReference type="EMBL" id="SNYC01000010">
    <property type="protein sequence ID" value="TDQ06196.1"/>
    <property type="molecule type" value="Genomic_DNA"/>
</dbReference>
<keyword evidence="6" id="KW-0413">Isomerase</keyword>
<comment type="caution">
    <text evidence="6">The sequence shown here is derived from an EMBL/GenBank/DDBJ whole genome shotgun (WGS) entry which is preliminary data.</text>
</comment>
<organism evidence="6 7">
    <name type="scientific">Pedobacter metabolipauper</name>
    <dbReference type="NCBI Taxonomy" id="425513"/>
    <lineage>
        <taxon>Bacteria</taxon>
        <taxon>Pseudomonadati</taxon>
        <taxon>Bacteroidota</taxon>
        <taxon>Sphingobacteriia</taxon>
        <taxon>Sphingobacteriales</taxon>
        <taxon>Sphingobacteriaceae</taxon>
        <taxon>Pedobacter</taxon>
    </lineage>
</organism>
<dbReference type="AlphaFoldDB" id="A0A4R6SNU6"/>
<evidence type="ECO:0000313" key="6">
    <source>
        <dbReference type="EMBL" id="TDQ06196.1"/>
    </source>
</evidence>
<dbReference type="InterPro" id="IPR050553">
    <property type="entry name" value="Thioredoxin_ResA/DsbE_sf"/>
</dbReference>
<dbReference type="InterPro" id="IPR013766">
    <property type="entry name" value="Thioredoxin_domain"/>
</dbReference>
<sequence length="394" mass="43860">MMVTKPINPLSIKIMAINPALQTLRFSIFAVLFLTQLAAFSQSGKYTVSGKVTGWKDKHGIVLMYRQNDSLISDTAEVLDGTFKYSGHVLQPVEATIYQYSPRGKGSNDRISFILSPVNIKIIAPDSLAHAKTPDDLLNKENQELKAQTEPLLNRLVKLKMKAIKTTKEEQLTAEFKQLEKEYYAVIDSSVMVRKAFIKTHPKSFISLIALKYVSGSPVDYNRGGLLYESLSAEVKKQPLGVEIGKSLELAKQSKVGAILPGFTSLDTLRQPLSLQQVVKKGKVTLVDFWASWCAPCRKENPNVVKAYTAFHDKGFNILSVSLDRTAEAWKKAIETDGMPWYHVSSLKYWDEPIAKLYGISGVPDSFLLDADGKVVARGLRGEALYKKIGELLK</sequence>
<dbReference type="PROSITE" id="PS00194">
    <property type="entry name" value="THIOREDOXIN_1"/>
    <property type="match status" value="1"/>
</dbReference>
<evidence type="ECO:0000256" key="4">
    <source>
        <dbReference type="ARBA" id="ARBA00023284"/>
    </source>
</evidence>
<comment type="subcellular location">
    <subcellularLocation>
        <location evidence="1">Cell envelope</location>
    </subcellularLocation>
</comment>
<keyword evidence="7" id="KW-1185">Reference proteome</keyword>
<dbReference type="PANTHER" id="PTHR42852:SF6">
    <property type="entry name" value="THIOL:DISULFIDE INTERCHANGE PROTEIN DSBE"/>
    <property type="match status" value="1"/>
</dbReference>
<dbReference type="Pfam" id="PF13905">
    <property type="entry name" value="Thioredoxin_8"/>
    <property type="match status" value="1"/>
</dbReference>
<reference evidence="6 7" key="1">
    <citation type="submission" date="2019-03" db="EMBL/GenBank/DDBJ databases">
        <title>Genomic Encyclopedia of Archaeal and Bacterial Type Strains, Phase II (KMG-II): from individual species to whole genera.</title>
        <authorList>
            <person name="Goeker M."/>
        </authorList>
    </citation>
    <scope>NUCLEOTIDE SEQUENCE [LARGE SCALE GENOMIC DNA]</scope>
    <source>
        <strain evidence="6 7">DSM 19035</strain>
    </source>
</reference>
<dbReference type="Proteomes" id="UP000295620">
    <property type="component" value="Unassembled WGS sequence"/>
</dbReference>
<dbReference type="InterPro" id="IPR017937">
    <property type="entry name" value="Thioredoxin_CS"/>
</dbReference>
<name>A0A4R6SNU6_9SPHI</name>
<dbReference type="PANTHER" id="PTHR42852">
    <property type="entry name" value="THIOL:DISULFIDE INTERCHANGE PROTEIN DSBE"/>
    <property type="match status" value="1"/>
</dbReference>
<keyword evidence="3" id="KW-1015">Disulfide bond</keyword>
<dbReference type="RefSeq" id="WP_166664947.1">
    <property type="nucleotide sequence ID" value="NZ_SNYC01000010.1"/>
</dbReference>
<dbReference type="Pfam" id="PF14289">
    <property type="entry name" value="DUF4369"/>
    <property type="match status" value="1"/>
</dbReference>
<evidence type="ECO:0000256" key="1">
    <source>
        <dbReference type="ARBA" id="ARBA00004196"/>
    </source>
</evidence>
<evidence type="ECO:0000256" key="3">
    <source>
        <dbReference type="ARBA" id="ARBA00023157"/>
    </source>
</evidence>
<dbReference type="Gene3D" id="3.40.30.10">
    <property type="entry name" value="Glutaredoxin"/>
    <property type="match status" value="1"/>
</dbReference>
<dbReference type="GO" id="GO:0017004">
    <property type="term" value="P:cytochrome complex assembly"/>
    <property type="evidence" value="ECO:0007669"/>
    <property type="project" value="UniProtKB-KW"/>
</dbReference>
<keyword evidence="4" id="KW-0676">Redox-active center</keyword>
<gene>
    <name evidence="6" type="ORF">ATK78_4577</name>
</gene>
<dbReference type="GO" id="GO:0030313">
    <property type="term" value="C:cell envelope"/>
    <property type="evidence" value="ECO:0007669"/>
    <property type="project" value="UniProtKB-SubCell"/>
</dbReference>
<proteinExistence type="predicted"/>
<dbReference type="InterPro" id="IPR012336">
    <property type="entry name" value="Thioredoxin-like_fold"/>
</dbReference>
<dbReference type="SUPFAM" id="SSF52833">
    <property type="entry name" value="Thioredoxin-like"/>
    <property type="match status" value="1"/>
</dbReference>
<keyword evidence="2" id="KW-0201">Cytochrome c-type biogenesis</keyword>
<dbReference type="CDD" id="cd02966">
    <property type="entry name" value="TlpA_like_family"/>
    <property type="match status" value="1"/>
</dbReference>